<gene>
    <name evidence="2" type="ORF">B0H17DRAFT_1195781</name>
</gene>
<feature type="compositionally biased region" description="Polar residues" evidence="1">
    <location>
        <begin position="1"/>
        <end position="18"/>
    </location>
</feature>
<protein>
    <submittedName>
        <fullName evidence="2">Uncharacterized protein</fullName>
    </submittedName>
</protein>
<feature type="compositionally biased region" description="Polar residues" evidence="1">
    <location>
        <begin position="127"/>
        <end position="138"/>
    </location>
</feature>
<feature type="compositionally biased region" description="Low complexity" evidence="1">
    <location>
        <begin position="30"/>
        <end position="43"/>
    </location>
</feature>
<reference evidence="2" key="1">
    <citation type="submission" date="2023-03" db="EMBL/GenBank/DDBJ databases">
        <title>Massive genome expansion in bonnet fungi (Mycena s.s.) driven by repeated elements and novel gene families across ecological guilds.</title>
        <authorList>
            <consortium name="Lawrence Berkeley National Laboratory"/>
            <person name="Harder C.B."/>
            <person name="Miyauchi S."/>
            <person name="Viragh M."/>
            <person name="Kuo A."/>
            <person name="Thoen E."/>
            <person name="Andreopoulos B."/>
            <person name="Lu D."/>
            <person name="Skrede I."/>
            <person name="Drula E."/>
            <person name="Henrissat B."/>
            <person name="Morin E."/>
            <person name="Kohler A."/>
            <person name="Barry K."/>
            <person name="LaButti K."/>
            <person name="Morin E."/>
            <person name="Salamov A."/>
            <person name="Lipzen A."/>
            <person name="Mereny Z."/>
            <person name="Hegedus B."/>
            <person name="Baldrian P."/>
            <person name="Stursova M."/>
            <person name="Weitz H."/>
            <person name="Taylor A."/>
            <person name="Grigoriev I.V."/>
            <person name="Nagy L.G."/>
            <person name="Martin F."/>
            <person name="Kauserud H."/>
        </authorList>
    </citation>
    <scope>NUCLEOTIDE SEQUENCE</scope>
    <source>
        <strain evidence="2">CBHHK067</strain>
    </source>
</reference>
<feature type="region of interest" description="Disordered" evidence="1">
    <location>
        <begin position="127"/>
        <end position="258"/>
    </location>
</feature>
<dbReference type="AlphaFoldDB" id="A0AAD7DUY7"/>
<accession>A0AAD7DUY7</accession>
<proteinExistence type="predicted"/>
<evidence type="ECO:0000313" key="3">
    <source>
        <dbReference type="Proteomes" id="UP001221757"/>
    </source>
</evidence>
<feature type="region of interest" description="Disordered" evidence="1">
    <location>
        <begin position="1"/>
        <end position="97"/>
    </location>
</feature>
<feature type="compositionally biased region" description="Low complexity" evidence="1">
    <location>
        <begin position="301"/>
        <end position="315"/>
    </location>
</feature>
<dbReference type="Proteomes" id="UP001221757">
    <property type="component" value="Unassembled WGS sequence"/>
</dbReference>
<feature type="compositionally biased region" description="Basic residues" evidence="1">
    <location>
        <begin position="150"/>
        <end position="166"/>
    </location>
</feature>
<keyword evidence="3" id="KW-1185">Reference proteome</keyword>
<feature type="compositionally biased region" description="Basic and acidic residues" evidence="1">
    <location>
        <begin position="20"/>
        <end position="29"/>
    </location>
</feature>
<evidence type="ECO:0000313" key="2">
    <source>
        <dbReference type="EMBL" id="KAJ7700375.1"/>
    </source>
</evidence>
<dbReference type="EMBL" id="JARKIE010000020">
    <property type="protein sequence ID" value="KAJ7700375.1"/>
    <property type="molecule type" value="Genomic_DNA"/>
</dbReference>
<name>A0AAD7DUY7_MYCRO</name>
<feature type="region of interest" description="Disordered" evidence="1">
    <location>
        <begin position="280"/>
        <end position="315"/>
    </location>
</feature>
<evidence type="ECO:0000256" key="1">
    <source>
        <dbReference type="SAM" id="MobiDB-lite"/>
    </source>
</evidence>
<comment type="caution">
    <text evidence="2">The sequence shown here is derived from an EMBL/GenBank/DDBJ whole genome shotgun (WGS) entry which is preliminary data.</text>
</comment>
<sequence>MPTENTSAIPSPTGNPTRTGDVDMAKSNEKTTSPPVKKTAPTTAPSPPSKKLARTSGADDASTHLEPLRNNPERPSPGPLRKTSGTGTPTGKRWKKTVNTVVNAAAKNKDKAPGLDGITPNNVFLATTTTAPHSSQAQYALKKLGTPSRGNRRRKAGSKSPSRRRRTNTDTDASDLKEGQILEGAAPLAPTTKGTTTAAENDHRADMPAVTTAPTTPTPDIAGPVPPAMTVHPPAEAQPTANEPTDAAPMSDVEESGPVSLATPLVPETAHPLVHANAYPQTAPPVTGATDAAPNDTNTHVADVAPPSPAAPADATTGEAMEVDEMPVNAGHSFQFEDPAQATQHEAMMAQTAAEDAAATAVAVAEARVQYRTAPAPAPGPPNAQDLPLHVPFVGPGGVPFVVNGFQFPSLADHAAATPTDRDLNPHRKIHIFILHDPTGPADITGTSVVQPSNTDWDHTVISATTARENAHLTILENLNANPDAHLIALQFLGGRYYTERVHDAPTKLTEALQSVAPGGSFVVIPVAPNDPAFGQSAKFPLRSMLPIQI</sequence>
<organism evidence="2 3">
    <name type="scientific">Mycena rosella</name>
    <name type="common">Pink bonnet</name>
    <name type="synonym">Agaricus rosellus</name>
    <dbReference type="NCBI Taxonomy" id="1033263"/>
    <lineage>
        <taxon>Eukaryota</taxon>
        <taxon>Fungi</taxon>
        <taxon>Dikarya</taxon>
        <taxon>Basidiomycota</taxon>
        <taxon>Agaricomycotina</taxon>
        <taxon>Agaricomycetes</taxon>
        <taxon>Agaricomycetidae</taxon>
        <taxon>Agaricales</taxon>
        <taxon>Marasmiineae</taxon>
        <taxon>Mycenaceae</taxon>
        <taxon>Mycena</taxon>
    </lineage>
</organism>
<feature type="compositionally biased region" description="Low complexity" evidence="1">
    <location>
        <begin position="208"/>
        <end position="219"/>
    </location>
</feature>